<comment type="subunit">
    <text evidence="5">Homodimer.</text>
</comment>
<keyword evidence="6 11" id="KW-0808">Transferase</keyword>
<comment type="cofactor">
    <cofactor evidence="2">
        <name>Mg(2+)</name>
        <dbReference type="ChEBI" id="CHEBI:18420"/>
    </cofactor>
</comment>
<reference evidence="11" key="1">
    <citation type="submission" date="2019-08" db="EMBL/GenBank/DDBJ databases">
        <title>Genomic characterization of a novel candidate phylum (ARYD3) from a high temperature, high salinity tertiary oil reservoir in north central Oklahoma, USA.</title>
        <authorList>
            <person name="Youssef N.H."/>
            <person name="Yadav A."/>
            <person name="Elshahed M.S."/>
        </authorList>
    </citation>
    <scope>NUCLEOTIDE SEQUENCE [LARGE SCALE GENOMIC DNA]</scope>
    <source>
        <strain evidence="11">ARYD3</strain>
    </source>
</reference>
<sequence>MNSNSFKYETLPKKDIEKLKKISNLCRGDILKMTTVAGSGHPGGSMSSIDILSTIYKYANINSNNPCMKDRDRVIISNGHISPAVYSILGRNGFFDIDDAIAYFRKAGSPFEGHVDKRVPGVEMNTGNLGQGFSAAVGVALANKLNQYDSHTFVVMGDGEQQKGQIVESRRIARKYNLSNLSVIIDFNQLQISGSIHDIMMQELKDEYEATGWEVIDIDGHDFNAIYRALRYSVHTAVKPVAIIARTSMGKGVSFMQNDEKWHGQALSEDKLDEALDELGINNNFEKYRKKRKKEKNIKFKKCKPIKIPEIDIDGKIVYNEKDKLGNRTAFGKTLLNIAEKNKGKIAVFDCDLSGSVRTKEFANKYEDYFFQLGIQEHSAASISGGLSLNGFLTFWADFGVFAVDEVFNQLRLNEINKTNLKVIATHLGLNVGEDGKTHQSINYLGLFRSFFDFKVIIPADPNQTDKVIRHISNKYGNYFVGMGRAKSPIISKDDGEIFFDRSYDFEYGKYDVLREGDDATVFTYGPLIAYALEAHKKLLKDDINLRVVNVASPLEIDEKVVEESIKTGVFITYEDHNVYNGFGTILSDYLMNKKYNNIDLVKMGINEYGKSGHYEQLYKIAGLGTDNLVEMVKKNIK</sequence>
<dbReference type="CDD" id="cd07033">
    <property type="entry name" value="TPP_PYR_DXS_TK_like"/>
    <property type="match status" value="1"/>
</dbReference>
<dbReference type="Pfam" id="PF02779">
    <property type="entry name" value="Transket_pyr"/>
    <property type="match status" value="1"/>
</dbReference>
<comment type="similarity">
    <text evidence="4">Belongs to the transketolase family.</text>
</comment>
<keyword evidence="7" id="KW-0479">Metal-binding</keyword>
<dbReference type="GO" id="GO:0046872">
    <property type="term" value="F:metal ion binding"/>
    <property type="evidence" value="ECO:0007669"/>
    <property type="project" value="UniProtKB-KW"/>
</dbReference>
<evidence type="ECO:0000313" key="12">
    <source>
        <dbReference type="Proteomes" id="UP000324143"/>
    </source>
</evidence>
<name>A0A5D0MJA5_9BACT</name>
<dbReference type="InterPro" id="IPR051157">
    <property type="entry name" value="PDH/Transketolase"/>
</dbReference>
<dbReference type="CDD" id="cd02012">
    <property type="entry name" value="TPP_TK"/>
    <property type="match status" value="1"/>
</dbReference>
<dbReference type="AlphaFoldDB" id="A0A5D0MJA5"/>
<dbReference type="GO" id="GO:0005737">
    <property type="term" value="C:cytoplasm"/>
    <property type="evidence" value="ECO:0007669"/>
    <property type="project" value="UniProtKB-ARBA"/>
</dbReference>
<evidence type="ECO:0000256" key="5">
    <source>
        <dbReference type="ARBA" id="ARBA00011738"/>
    </source>
</evidence>
<feature type="domain" description="Transketolase-like pyrimidine-binding" evidence="10">
    <location>
        <begin position="325"/>
        <end position="490"/>
    </location>
</feature>
<organism evidence="11 12">
    <name type="scientific">Candidatus Mcinerneyibacterium aminivorans</name>
    <dbReference type="NCBI Taxonomy" id="2703815"/>
    <lineage>
        <taxon>Bacteria</taxon>
        <taxon>Candidatus Macinerneyibacteriota</taxon>
        <taxon>Candidatus Mcinerneyibacteria</taxon>
        <taxon>Candidatus Mcinerneyibacteriales</taxon>
        <taxon>Candidatus Mcinerneyibacteriaceae</taxon>
        <taxon>Candidatus Mcinerneyibacterium</taxon>
    </lineage>
</organism>
<dbReference type="InterPro" id="IPR005474">
    <property type="entry name" value="Transketolase_N"/>
</dbReference>
<dbReference type="GO" id="GO:0019682">
    <property type="term" value="P:glyceraldehyde-3-phosphate metabolic process"/>
    <property type="evidence" value="ECO:0007669"/>
    <property type="project" value="UniProtKB-ARBA"/>
</dbReference>
<dbReference type="Pfam" id="PF00456">
    <property type="entry name" value="Transketolase_N"/>
    <property type="match status" value="1"/>
</dbReference>
<dbReference type="GO" id="GO:0004802">
    <property type="term" value="F:transketolase activity"/>
    <property type="evidence" value="ECO:0007669"/>
    <property type="project" value="UniProtKB-EC"/>
</dbReference>
<keyword evidence="12" id="KW-1185">Reference proteome</keyword>
<dbReference type="InterPro" id="IPR029061">
    <property type="entry name" value="THDP-binding"/>
</dbReference>
<evidence type="ECO:0000256" key="2">
    <source>
        <dbReference type="ARBA" id="ARBA00001946"/>
    </source>
</evidence>
<proteinExistence type="inferred from homology"/>
<dbReference type="PROSITE" id="PS00801">
    <property type="entry name" value="TRANSKETOLASE_1"/>
    <property type="match status" value="1"/>
</dbReference>
<gene>
    <name evidence="11" type="ORF">FXF47_04160</name>
</gene>
<dbReference type="FunFam" id="3.40.50.970:FF:000129">
    <property type="entry name" value="Transketolase"/>
    <property type="match status" value="1"/>
</dbReference>
<evidence type="ECO:0000256" key="4">
    <source>
        <dbReference type="ARBA" id="ARBA00007131"/>
    </source>
</evidence>
<dbReference type="EMBL" id="VSIX01000033">
    <property type="protein sequence ID" value="TYB31520.1"/>
    <property type="molecule type" value="Genomic_DNA"/>
</dbReference>
<evidence type="ECO:0000256" key="6">
    <source>
        <dbReference type="ARBA" id="ARBA00022679"/>
    </source>
</evidence>
<dbReference type="SMART" id="SM00861">
    <property type="entry name" value="Transket_pyr"/>
    <property type="match status" value="1"/>
</dbReference>
<dbReference type="Proteomes" id="UP000324143">
    <property type="component" value="Unassembled WGS sequence"/>
</dbReference>
<evidence type="ECO:0000256" key="9">
    <source>
        <dbReference type="ARBA" id="ARBA00023052"/>
    </source>
</evidence>
<dbReference type="Pfam" id="PF02780">
    <property type="entry name" value="Transketolase_C"/>
    <property type="match status" value="1"/>
</dbReference>
<dbReference type="Gene3D" id="3.40.50.970">
    <property type="match status" value="2"/>
</dbReference>
<comment type="cofactor">
    <cofactor evidence="3">
        <name>thiamine diphosphate</name>
        <dbReference type="ChEBI" id="CHEBI:58937"/>
    </cofactor>
</comment>
<dbReference type="NCBIfam" id="NF004556">
    <property type="entry name" value="PRK05899.2-2"/>
    <property type="match status" value="1"/>
</dbReference>
<protein>
    <submittedName>
        <fullName evidence="11">Transketolase</fullName>
        <ecNumber evidence="11">2.2.1.1</ecNumber>
    </submittedName>
</protein>
<accession>A0A5D0MJA5</accession>
<dbReference type="SUPFAM" id="SSF52922">
    <property type="entry name" value="TK C-terminal domain-like"/>
    <property type="match status" value="1"/>
</dbReference>
<dbReference type="PANTHER" id="PTHR43825:SF1">
    <property type="entry name" value="TRANSKETOLASE-LIKE PYRIMIDINE-BINDING DOMAIN-CONTAINING PROTEIN"/>
    <property type="match status" value="1"/>
</dbReference>
<dbReference type="EC" id="2.2.1.1" evidence="11"/>
<evidence type="ECO:0000259" key="10">
    <source>
        <dbReference type="SMART" id="SM00861"/>
    </source>
</evidence>
<dbReference type="InterPro" id="IPR009014">
    <property type="entry name" value="Transketo_C/PFOR_II"/>
</dbReference>
<dbReference type="InterPro" id="IPR033248">
    <property type="entry name" value="Transketolase_C"/>
</dbReference>
<evidence type="ECO:0000256" key="8">
    <source>
        <dbReference type="ARBA" id="ARBA00022842"/>
    </source>
</evidence>
<evidence type="ECO:0000256" key="7">
    <source>
        <dbReference type="ARBA" id="ARBA00022723"/>
    </source>
</evidence>
<comment type="cofactor">
    <cofactor evidence="1">
        <name>Mn(2+)</name>
        <dbReference type="ChEBI" id="CHEBI:29035"/>
    </cofactor>
</comment>
<keyword evidence="9" id="KW-0786">Thiamine pyrophosphate</keyword>
<dbReference type="InterPro" id="IPR049557">
    <property type="entry name" value="Transketolase_CS"/>
</dbReference>
<evidence type="ECO:0000256" key="1">
    <source>
        <dbReference type="ARBA" id="ARBA00001936"/>
    </source>
</evidence>
<keyword evidence="8" id="KW-0460">Magnesium</keyword>
<dbReference type="SUPFAM" id="SSF52518">
    <property type="entry name" value="Thiamin diphosphate-binding fold (THDP-binding)"/>
    <property type="match status" value="2"/>
</dbReference>
<evidence type="ECO:0000313" key="11">
    <source>
        <dbReference type="EMBL" id="TYB31520.1"/>
    </source>
</evidence>
<comment type="caution">
    <text evidence="11">The sequence shown here is derived from an EMBL/GenBank/DDBJ whole genome shotgun (WGS) entry which is preliminary data.</text>
</comment>
<evidence type="ECO:0000256" key="3">
    <source>
        <dbReference type="ARBA" id="ARBA00001964"/>
    </source>
</evidence>
<dbReference type="PANTHER" id="PTHR43825">
    <property type="entry name" value="PYRUVATE DEHYDROGENASE E1 COMPONENT"/>
    <property type="match status" value="1"/>
</dbReference>
<dbReference type="Gene3D" id="3.40.50.920">
    <property type="match status" value="1"/>
</dbReference>
<dbReference type="InterPro" id="IPR005475">
    <property type="entry name" value="Transketolase-like_Pyr-bd"/>
</dbReference>